<gene>
    <name evidence="5" type="ORF">QEG99_01505</name>
</gene>
<sequence>MKRKTKFHLLLSTIPIVFTLPFFISANSNNEVISGKFEINRIEYSEKIFNSFSDNVKTKSYENITMNKLEKQLENFIINKSVKTKILDNLKKKISETQFFKTINFEFTYSTEEIYRQEDIFHEKEPEKIIDLIHIKCSYEIDEININNSNPINNVNNKVETNENIKINHYVSLSNNDLIEDAKYKYNKIFTDIKNMHFNQEFMSDNWNEKWKWNSELNKIFQTFILPKLFTNNIIKNVKFNNLIIESKIDNSKKNLKISFDLNYINIKDGSKNQLPLKLKKSLAPIDEFLKKNSLSNTDKNGKKIEKINFTTYLSTFDKNLNDNQKRQLINTIKKDLKDFFTDLNSNEIYDFDDFNELFAHSDNLPSSVQELGLNELPIEFLSIFKHTENIKNIEFDNIEIIESYQNSKTQFNLSINFDFKYNFASDEEKTEINNSTTNSSNNSNYSYLINDPKWLEQLPKDKSDININTNNKIGFSAEAETFISTDGFVFQSGIKENNSKDQRWKNNENFLPMMKFTIDGIETVNRPKEIYAWGQNYNYGSFEENLSILDYSDDVNLSKEKQNDSNGWFGANKNLWKTSTKNWKNFLSLKPEQTINYKFGHKTYKADDGKWAKYEKPDYEKVIKNEKDLNQWIDNLDIKLYNSSINLQDRNTKIKDIKNKEWNISDILYDMNVLENNIFNYDKNYSILKNQKSKKIGEEIKKKIIESYKKQLEFISSKTNENANKIVKIKNLNIDVNFKFVNYWKDEAHFDSRITAFKVKISFDWDFSEIKKLKQQEINDLNAKNQELIENLNKLKLSLVENGWITPGGTISYNSETNFVDAFDKTKILDKKSNYKVILEKQEEIKQFVSENNELNINAKFENNDSDNTSILKFNYIDINGNNSSIIVFDRINYERIDNFVDYKIEKRLKIKPSSYIDKTNSTEYSPLQSEVPTKITREFMVENEKVIEEIDIYYNFPTLEFFSPKEKNEILYINNEAIPIYNNIYKYQFKDKFNDPKTNTLLAKLLDVEKKYKLTNDEELKKEYEKTLNQYQNINLYLIEVKKFDAQTKATETVFRKKILIQSQKDILFNVKFFAWNPNENPEQREIIEQFLKDPKGNYILDKNKNRIPNPKYNPFINSQTGTNLEYVILTDEIRVPIEKGNKATLKLIYNHNNQFILFNPLNAQGEKREIKTLNQTHNVYEITNIYEAHVVYGGIKLELSDGINRFDVWKYNEKTKEWDKQEFYSNNLNFYKNKENVIGDAGLFKIVANRDDGQAKHKLVYIKKNNGQNIKINDEFFSKSIKENSNFVYLKDNITPLWDHYWGKQLLVFLKTKYNLDVNIAKILSYDEILNYWKEFYAFATLETSLVDVLPIVSWKDVKNFMEYNPYPIDKETKNKYREKLKEFVSFPYSEYIDLNIEFESETEIINKLIKQLNQKAKDAIELIKNDFINLNTFQLLIDNQEGDLVSQMLLLSQPQAILKSLLGGNLENLKSKSNNSNKTYIKLLEWAIKEIDNTLKNRNILINYLESQKTAENQQENSLNSKIKIFLSNLNDNLLTSNTFNNNYKLSLILFNQKINEDFKINSFNQSENIDDKIHFNFSTKSNFIHLNTKTITISGNWMKESELFNPKVNTNKINDFYWKNKEVITIQDLNNKDNNFFDDLTYENLEIYSARVNKLEQKSNENQRAILTFNFRKKIISSLEFNDKEYTVYLELKVSTNENPYKVEENNNEKDKNNGNSGNGDDGNDGNGSGGNGSGGNGNGDNGNDGNGSGGNGNGDDGNGSNGNGNGDNGNGGNGEDGNNGNGSGGNGNGDDGNGGNGNGDNGNGGNGEDGNGGNGNGDNGNGGNGEDGNGGNGNGGNGSNGNGNGGNGDNGNGGNGSDDNGDGSNIDTSQITETDFSKMKLEDMFFKKLTNKKELSIKIYENLQKQFEKYFGNNNVSNLIEIENFDKILNSLVKELSLNVEKLIIKPKFEKLSDDKKFIGYTTVNVTNNMLDVNESPEHKKKENEDFQKSKNQNDDDDKNENSSINPTEIAETDFSKMIFKTISFKEIIDKQILKDEIFRELVKQTTKYFGNNDIKELIEIEKEEDIIDALLKPKTLNSIVATLIPKMKELSDGRKFKGSAKITITNDLLNIIHSPFYKGKNNKTNDGEQIKSALESLDDLKKTSNILLISGVLLITITFSSYGGYVLYIRRRKII</sequence>
<evidence type="ECO:0000256" key="1">
    <source>
        <dbReference type="SAM" id="Coils"/>
    </source>
</evidence>
<proteinExistence type="predicted"/>
<feature type="transmembrane region" description="Helical" evidence="3">
    <location>
        <begin position="2153"/>
        <end position="2175"/>
    </location>
</feature>
<organism evidence="5 6">
    <name type="scientific">Mesomycoplasma lagogenitalium</name>
    <dbReference type="NCBI Taxonomy" id="171286"/>
    <lineage>
        <taxon>Bacteria</taxon>
        <taxon>Bacillati</taxon>
        <taxon>Mycoplasmatota</taxon>
        <taxon>Mycoplasmoidales</taxon>
        <taxon>Metamycoplasmataceae</taxon>
        <taxon>Mesomycoplasma</taxon>
    </lineage>
</organism>
<feature type="region of interest" description="Disordered" evidence="2">
    <location>
        <begin position="1705"/>
        <end position="1877"/>
    </location>
</feature>
<dbReference type="NCBIfam" id="NF045892">
    <property type="entry name" value="ICE_Mbov_0399"/>
    <property type="match status" value="1"/>
</dbReference>
<dbReference type="RefSeq" id="WP_280102244.1">
    <property type="nucleotide sequence ID" value="NZ_CP122979.1"/>
</dbReference>
<accession>A0ABY8LXD7</accession>
<dbReference type="EMBL" id="CP122979">
    <property type="protein sequence ID" value="WGI36941.1"/>
    <property type="molecule type" value="Genomic_DNA"/>
</dbReference>
<evidence type="ECO:0000256" key="4">
    <source>
        <dbReference type="SAM" id="SignalP"/>
    </source>
</evidence>
<keyword evidence="3" id="KW-1133">Transmembrane helix</keyword>
<feature type="region of interest" description="Disordered" evidence="2">
    <location>
        <begin position="1976"/>
        <end position="2013"/>
    </location>
</feature>
<name>A0ABY8LXD7_9BACT</name>
<keyword evidence="1" id="KW-0175">Coiled coil</keyword>
<protein>
    <submittedName>
        <fullName evidence="5">Uncharacterized protein</fullName>
    </submittedName>
</protein>
<evidence type="ECO:0000313" key="5">
    <source>
        <dbReference type="EMBL" id="WGI36941.1"/>
    </source>
</evidence>
<reference evidence="5" key="1">
    <citation type="submission" date="2023-04" db="EMBL/GenBank/DDBJ databases">
        <title>Completed genome of Mycoplasma lagogenitalium type strain 12MS.</title>
        <authorList>
            <person name="Spergser J."/>
        </authorList>
    </citation>
    <scope>NUCLEOTIDE SEQUENCE</scope>
    <source>
        <strain evidence="5">12MS</strain>
    </source>
</reference>
<feature type="compositionally biased region" description="Gly residues" evidence="2">
    <location>
        <begin position="1722"/>
        <end position="1862"/>
    </location>
</feature>
<evidence type="ECO:0000256" key="3">
    <source>
        <dbReference type="SAM" id="Phobius"/>
    </source>
</evidence>
<feature type="compositionally biased region" description="Basic and acidic residues" evidence="2">
    <location>
        <begin position="1706"/>
        <end position="1718"/>
    </location>
</feature>
<feature type="coiled-coil region" evidence="1">
    <location>
        <begin position="772"/>
        <end position="799"/>
    </location>
</feature>
<feature type="compositionally biased region" description="Basic and acidic residues" evidence="2">
    <location>
        <begin position="1982"/>
        <end position="2000"/>
    </location>
</feature>
<keyword evidence="3" id="KW-0812">Transmembrane</keyword>
<evidence type="ECO:0000313" key="6">
    <source>
        <dbReference type="Proteomes" id="UP001179842"/>
    </source>
</evidence>
<dbReference type="Proteomes" id="UP001179842">
    <property type="component" value="Chromosome"/>
</dbReference>
<keyword evidence="6" id="KW-1185">Reference proteome</keyword>
<feature type="chain" id="PRO_5045072471" evidence="4">
    <location>
        <begin position="27"/>
        <end position="2182"/>
    </location>
</feature>
<keyword evidence="4" id="KW-0732">Signal</keyword>
<keyword evidence="3" id="KW-0472">Membrane</keyword>
<feature type="signal peptide" evidence="4">
    <location>
        <begin position="1"/>
        <end position="26"/>
    </location>
</feature>
<evidence type="ECO:0000256" key="2">
    <source>
        <dbReference type="SAM" id="MobiDB-lite"/>
    </source>
</evidence>